<evidence type="ECO:0000313" key="4">
    <source>
        <dbReference type="Proteomes" id="UP001597112"/>
    </source>
</evidence>
<sequence>MKRLVLLFVVVSSVACAQPLRDINYRYLYDPDQPILLDIKPVRVGASWEIFYKLQKRDTITTGLSAEWSTRNTLGDREGTAISSVTGNAEAGKITLPVSASVQVLVAKIISSSTNKAWYFYKVLDPKYPVNGWLSAAGEPVPGQYIKGGNVYTVHGAGQTKIISYYRDTFPAAVPAFSEALGRVSPALKVDSTFSVTGDEGVTFTQQGLYLVQVDTTSSEGYAFRVQNDYPRLTKLESLADPFIYVCTRQEFDRLKVARGDKKAFDKVILNVTGDAERAKKFMRSYFRRVELANQFFTSYKEGWKTDRGMIYIVFGVPDEVYKFNEREVWNYKNSSFKASFDFVKSPTLFDPENLVLVRERKFQETWYEVIDLWRNARF</sequence>
<dbReference type="InterPro" id="IPR030959">
    <property type="entry name" value="GWxTD_dom"/>
</dbReference>
<dbReference type="NCBIfam" id="TIGR04514">
    <property type="entry name" value="GWxTD_dom"/>
    <property type="match status" value="1"/>
</dbReference>
<name>A0ABW3K387_9BACT</name>
<feature type="signal peptide" evidence="1">
    <location>
        <begin position="1"/>
        <end position="17"/>
    </location>
</feature>
<feature type="chain" id="PRO_5047108486" evidence="1">
    <location>
        <begin position="18"/>
        <end position="379"/>
    </location>
</feature>
<protein>
    <submittedName>
        <fullName evidence="3">GWxTD domain-containing protein</fullName>
    </submittedName>
</protein>
<dbReference type="EMBL" id="JBHTKA010000004">
    <property type="protein sequence ID" value="MFD1000567.1"/>
    <property type="molecule type" value="Genomic_DNA"/>
</dbReference>
<evidence type="ECO:0000313" key="3">
    <source>
        <dbReference type="EMBL" id="MFD1000567.1"/>
    </source>
</evidence>
<dbReference type="RefSeq" id="WP_377580012.1">
    <property type="nucleotide sequence ID" value="NZ_JBHTKA010000004.1"/>
</dbReference>
<dbReference type="Pfam" id="PF20094">
    <property type="entry name" value="GWxTD_dom"/>
    <property type="match status" value="1"/>
</dbReference>
<reference evidence="4" key="1">
    <citation type="journal article" date="2019" name="Int. J. Syst. Evol. Microbiol.">
        <title>The Global Catalogue of Microorganisms (GCM) 10K type strain sequencing project: providing services to taxonomists for standard genome sequencing and annotation.</title>
        <authorList>
            <consortium name="The Broad Institute Genomics Platform"/>
            <consortium name="The Broad Institute Genome Sequencing Center for Infectious Disease"/>
            <person name="Wu L."/>
            <person name="Ma J."/>
        </authorList>
    </citation>
    <scope>NUCLEOTIDE SEQUENCE [LARGE SCALE GENOMIC DNA]</scope>
    <source>
        <strain evidence="4">CCUG 58938</strain>
    </source>
</reference>
<gene>
    <name evidence="3" type="ORF">ACFQ21_14675</name>
</gene>
<proteinExistence type="predicted"/>
<evidence type="ECO:0000256" key="1">
    <source>
        <dbReference type="SAM" id="SignalP"/>
    </source>
</evidence>
<organism evidence="3 4">
    <name type="scientific">Ohtaekwangia kribbensis</name>
    <dbReference type="NCBI Taxonomy" id="688913"/>
    <lineage>
        <taxon>Bacteria</taxon>
        <taxon>Pseudomonadati</taxon>
        <taxon>Bacteroidota</taxon>
        <taxon>Cytophagia</taxon>
        <taxon>Cytophagales</taxon>
        <taxon>Fulvivirgaceae</taxon>
        <taxon>Ohtaekwangia</taxon>
    </lineage>
</organism>
<accession>A0ABW3K387</accession>
<keyword evidence="1" id="KW-0732">Signal</keyword>
<evidence type="ECO:0000259" key="2">
    <source>
        <dbReference type="Pfam" id="PF20094"/>
    </source>
</evidence>
<keyword evidence="4" id="KW-1185">Reference proteome</keyword>
<dbReference type="Proteomes" id="UP001597112">
    <property type="component" value="Unassembled WGS sequence"/>
</dbReference>
<dbReference type="PROSITE" id="PS51257">
    <property type="entry name" value="PROKAR_LIPOPROTEIN"/>
    <property type="match status" value="1"/>
</dbReference>
<feature type="domain" description="GWxTD" evidence="2">
    <location>
        <begin position="208"/>
        <end position="376"/>
    </location>
</feature>
<comment type="caution">
    <text evidence="3">The sequence shown here is derived from an EMBL/GenBank/DDBJ whole genome shotgun (WGS) entry which is preliminary data.</text>
</comment>